<evidence type="ECO:0000256" key="4">
    <source>
        <dbReference type="ARBA" id="ARBA00022970"/>
    </source>
</evidence>
<evidence type="ECO:0000256" key="3">
    <source>
        <dbReference type="ARBA" id="ARBA00022729"/>
    </source>
</evidence>
<keyword evidence="2" id="KW-0813">Transport</keyword>
<evidence type="ECO:0000313" key="6">
    <source>
        <dbReference type="EMBL" id="EXI67444.1"/>
    </source>
</evidence>
<dbReference type="InterPro" id="IPR028081">
    <property type="entry name" value="Leu-bd"/>
</dbReference>
<dbReference type="STRING" id="1454001.AW08_02000"/>
<name>A0A011PM88_9PROT</name>
<reference evidence="6" key="1">
    <citation type="submission" date="2014-02" db="EMBL/GenBank/DDBJ databases">
        <title>Expanding our view of genomic diversity in Candidatus Accumulibacter clades.</title>
        <authorList>
            <person name="Skennerton C.T."/>
            <person name="Barr J.J."/>
            <person name="Slater F.R."/>
            <person name="Bond P.L."/>
            <person name="Tyson G.W."/>
        </authorList>
    </citation>
    <scope>NUCLEOTIDE SEQUENCE [LARGE SCALE GENOMIC DNA]</scope>
</reference>
<dbReference type="InterPro" id="IPR028082">
    <property type="entry name" value="Peripla_BP_I"/>
</dbReference>
<gene>
    <name evidence="6" type="primary">braC_4</name>
    <name evidence="6" type="ORF">AW08_02000</name>
</gene>
<dbReference type="CDD" id="cd19983">
    <property type="entry name" value="PBP1_ABC_HAAT-like"/>
    <property type="match status" value="1"/>
</dbReference>
<feature type="domain" description="Leucine-binding protein" evidence="5">
    <location>
        <begin position="36"/>
        <end position="362"/>
    </location>
</feature>
<dbReference type="SUPFAM" id="SSF53822">
    <property type="entry name" value="Periplasmic binding protein-like I"/>
    <property type="match status" value="1"/>
</dbReference>
<dbReference type="Gene3D" id="3.40.50.2300">
    <property type="match status" value="2"/>
</dbReference>
<evidence type="ECO:0000313" key="7">
    <source>
        <dbReference type="Proteomes" id="UP000020218"/>
    </source>
</evidence>
<proteinExistence type="inferred from homology"/>
<dbReference type="PANTHER" id="PTHR30483">
    <property type="entry name" value="LEUCINE-SPECIFIC-BINDING PROTEIN"/>
    <property type="match status" value="1"/>
</dbReference>
<evidence type="ECO:0000256" key="2">
    <source>
        <dbReference type="ARBA" id="ARBA00022448"/>
    </source>
</evidence>
<dbReference type="AlphaFoldDB" id="A0A011PM88"/>
<protein>
    <submittedName>
        <fullName evidence="6">Leucine-, isoleucine-, valine-, threonine-, and alanine-binding protein</fullName>
    </submittedName>
</protein>
<dbReference type="Proteomes" id="UP000020218">
    <property type="component" value="Unassembled WGS sequence"/>
</dbReference>
<evidence type="ECO:0000256" key="1">
    <source>
        <dbReference type="ARBA" id="ARBA00010062"/>
    </source>
</evidence>
<keyword evidence="7" id="KW-1185">Reference proteome</keyword>
<dbReference type="Pfam" id="PF13458">
    <property type="entry name" value="Peripla_BP_6"/>
    <property type="match status" value="1"/>
</dbReference>
<dbReference type="InterPro" id="IPR051010">
    <property type="entry name" value="BCAA_transport"/>
</dbReference>
<dbReference type="PATRIC" id="fig|1454001.3.peg.2042"/>
<dbReference type="InterPro" id="IPR000709">
    <property type="entry name" value="Leu_Ile_Val-bd"/>
</dbReference>
<comment type="caution">
    <text evidence="6">The sequence shown here is derived from an EMBL/GenBank/DDBJ whole genome shotgun (WGS) entry which is preliminary data.</text>
</comment>
<comment type="similarity">
    <text evidence="1">Belongs to the leucine-binding protein family.</text>
</comment>
<organism evidence="6 7">
    <name type="scientific">Candidatus Accumulibacter adjunctus</name>
    <dbReference type="NCBI Taxonomy" id="1454001"/>
    <lineage>
        <taxon>Bacteria</taxon>
        <taxon>Pseudomonadati</taxon>
        <taxon>Pseudomonadota</taxon>
        <taxon>Betaproteobacteria</taxon>
        <taxon>Candidatus Accumulibacter</taxon>
    </lineage>
</organism>
<sequence length="381" mass="40707">MVRNAWMQWGKTECRTPVLVAALALLLAGCAPPPEPISIGFIGGTSGRVADLGIAGRDGVQLAVDLRNQAGGVGGRAVRLLIRDDEQNPEVAARALRELIDQGVVAVVGPMTSAMAMAMVPIANEAKLLLISPTVSTEDLSGRDDFFFRVGSSNHANAAQVARRHLQRHPGQRRLAVAYDLSNKAYSETWLAGFRNAFEAGGGQLLTTIAFESGGDKSLRQLAEELLGSRADGILIVANSVDTALLCQQLRKLGSGLPILAAEWAATERLLELGGKAVEGLLVGQNFNRGSEAPRYLAFREAYSERFHRDPGFGGTLAFDAANVLLEALARRQGEQGVKEALLSVRRFDGLQAPIVFDDAGDVQLGVFMTVVRDGRLVVVE</sequence>
<keyword evidence="3" id="KW-0732">Signal</keyword>
<dbReference type="PROSITE" id="PS51257">
    <property type="entry name" value="PROKAR_LIPOPROTEIN"/>
    <property type="match status" value="1"/>
</dbReference>
<keyword evidence="4" id="KW-0029">Amino-acid transport</keyword>
<evidence type="ECO:0000259" key="5">
    <source>
        <dbReference type="Pfam" id="PF13458"/>
    </source>
</evidence>
<accession>A0A011PM88</accession>
<dbReference type="PRINTS" id="PR00337">
    <property type="entry name" value="LEUILEVALBP"/>
</dbReference>
<dbReference type="EMBL" id="JFAX01000010">
    <property type="protein sequence ID" value="EXI67444.1"/>
    <property type="molecule type" value="Genomic_DNA"/>
</dbReference>
<dbReference type="PANTHER" id="PTHR30483:SF6">
    <property type="entry name" value="PERIPLASMIC BINDING PROTEIN OF ABC TRANSPORTER FOR NATURAL AMINO ACIDS"/>
    <property type="match status" value="1"/>
</dbReference>
<dbReference type="GO" id="GO:0006865">
    <property type="term" value="P:amino acid transport"/>
    <property type="evidence" value="ECO:0007669"/>
    <property type="project" value="UniProtKB-KW"/>
</dbReference>